<feature type="region of interest" description="Disordered" evidence="4">
    <location>
        <begin position="2035"/>
        <end position="2082"/>
    </location>
</feature>
<reference evidence="8" key="2">
    <citation type="journal article" date="2015" name="Gigascience">
        <title>Reconstructing a comprehensive transcriptome assembly of a white-pupal translocated strain of the pest fruit fly Bactrocera cucurbitae.</title>
        <authorList>
            <person name="Sim S.B."/>
            <person name="Calla B."/>
            <person name="Hall B."/>
            <person name="DeRego T."/>
            <person name="Geib S.M."/>
        </authorList>
    </citation>
    <scope>NUCLEOTIDE SEQUENCE</scope>
</reference>
<proteinExistence type="predicted"/>
<feature type="compositionally biased region" description="Polar residues" evidence="4">
    <location>
        <begin position="1338"/>
        <end position="1350"/>
    </location>
</feature>
<dbReference type="PANTHER" id="PTHR15729:SF10">
    <property type="entry name" value="GTPASE-ACTIVATING PROTEIN CDGAPR"/>
    <property type="match status" value="1"/>
</dbReference>
<feature type="region of interest" description="Disordered" evidence="4">
    <location>
        <begin position="1005"/>
        <end position="1057"/>
    </location>
</feature>
<dbReference type="SMART" id="SM00326">
    <property type="entry name" value="SH3"/>
    <property type="match status" value="1"/>
</dbReference>
<feature type="domain" description="SH3" evidence="5">
    <location>
        <begin position="397"/>
        <end position="465"/>
    </location>
</feature>
<dbReference type="Gene3D" id="2.30.30.40">
    <property type="entry name" value="SH3 Domains"/>
    <property type="match status" value="1"/>
</dbReference>
<evidence type="ECO:0000256" key="1">
    <source>
        <dbReference type="ARBA" id="ARBA00022443"/>
    </source>
</evidence>
<dbReference type="Pfam" id="PF00620">
    <property type="entry name" value="RhoGAP"/>
    <property type="match status" value="1"/>
</dbReference>
<dbReference type="FunFam" id="2.30.30.40:FF:000207">
    <property type="entry name" value="CLUMA_CG020965, isoform A"/>
    <property type="match status" value="1"/>
</dbReference>
<sequence>MSEKWRTPNLTSGNVHGQTQKAAAATAINTTKTSSRSVAKLPNMASHHHHSASNSSSGSHTVPHIGAPTLISTTLQQLPPPTPTATPTTPTPQSMAGGDGNATSSSNSHSPNTAMLASGAAGSDTESNSTDYNAGAVGGGGMSGAVAQLNFHLLTTDAGTAGDGNSIMNSSQISGNSNESMQLSSSPAAVGGAVASIAGKAGGGKHLTAHSVAGKSCRFPKLEECAHFHYERVQLGAFSVRLMDDKSELLNSSIASQSIGGDIAGSQLGQALSNSGNGPSSYRSFSPANCWFIVKVFPHSCDPFLVKRSFDNMQMLDEMLHRCVYDRKISGLKNLEELDFKSEEDVEYAVAKYLERFSKIASDSLTCGTILTWLQLDNKGRRLPLADGDTMRTINTPAVGAAYGVRRYQAQASDEISIEVGDMISVIDMPSPAESIWWRGKKSHLQKSQYEVGFFPQACVATIGDKVPRHFPMPAPLVGQLDVSPTKPVLRKHGKLIAFFRSFILSRPSRRRLKQSGIYRERVFSCDLSEHLLNSGQEIPMVLKCCAEFIEEYGIVDGIYRLSGITSNIQKLRRAFDEERIPDLGNPEMKQDIHAVSSLLKMYFRELPNPLCTYQLYDNFVEAIQEKSESNERLRLMKETVLKLPPPHYRTLKYLAEHLNRISQHSARTSMNDKNLAIVWAPNLLRSPALESGGVAALRGVGVQAVVTEYLIRNCHNIFDAFDDMNVRLSYIATAGAAQTNETRLDSLTDCESLLVEQREHDQSLTYMERPKSLSTGGPKLISLEEAQERHSRIDGLDMKTTMPINMVSSNAANIGSYIEVGGGPSSLPDKYHTVLSVPRSWQKRKTHSWKSLFTRNQRPISNGAHDLKTGTAAAAVATSDVAPARQKDGSNTQVTFAEADLIITNSGKVGKALHKQEKPKSIELFDTSIRRDEVAGKPMEVCVRSNSIDSLRTAGHSRSVSHDSYFDLLQSPQRGHVTTCPSRELSELGLNFDREEPEMRIFSESESLVSSPRVGKENIPPSSGAASRRILRARPEEFSSQTNSVNPSPKKQPRLNLHLSPSAASALANNWPQQGGGGGAAGVPTGAVLDAAGHECHEQHVHLSSDESCCKRYKLEDQLSDIQFIDCSTPEHTIANAQTLYASVQVHAPPKSALSKNSLYSSTESTNKTQDAVSAKAAQFEKKYGIAAKGGEKKSSAGAAAAAAAGGSIISTRYSYPTVQLGAKRKDQDSFKERFSYPGSGVSNERRFSAKDGAARMQFEDELCAKRELESITQVPYGRNTNYNNHTHAPKNLPDLMRPKNRNSYCNANEALNTMLLRNSSNEITKNAKSDMERSKISVTPSSPMQSPRYSLLVGETSSENSSAVNTPQYDLEPLMATSAMSGLSQLSGASSHQQQQPLLLGVDAGSCLGTSHESLGSNFTSHSNITNASHPERRDMHALKRELSLDLQPLTAKMTVDGVDGVGNGGAGHASTLPYNRQRELAQLIPSPNNSNFTDNTSQSVTPSEFGYQNLQRQSSMHSLIETEAESPAYEEYENTPSNMASPLLGAQKPPPVGGPTSPIRATISITYNMRSPREELPSKGYAVLRDKTKAVAKGPLLETSFDENTVYEQVRFFRNSVTEVNQLLNDERKSAVTLECLKETNENDMQDFSAYENVPLLNEQQTSKHVALKNCVTDAPMCGDKNLLDSLEGSTEHEDEGLLYENVELRKPKSVYENLLGEQLKGTSVRETDASDKLELDSLDSIKTDTDIVKGECVELANVNAQALELEPPLSAGIVENSARKSPSNFSVKELATKFESSPVEQLPAFDFSFRSSIKKHTGVVNAELKVSQTSLNSNAEQTATKETANPKQKLTKSQQITRSLDENAFVREFGAKHLQELNTRSSQQLPELAEVTNRRKSFDFTRPKTLNPPKRLPGIPITEEICLSKNEKAASPAALKLEKSHNHAALENDYETAELKITPTTENRISLIQNNVNSTAQQAAAAGNATAAAINASASDLSNSNLNLSTSSLKVLSGVKLDRERIDRIKEERRQQLTQKYRGDTTNFKSRSKTDLHTPSHKDDDKFNATESLRVKSKSRGDMRALQQENENVKELLGRARLLAGSESTLHAPRVRSISDEKNQNCDANTTTTTTTPSNAASNNCNSNANAANNSSVSATTKEVTINTTSSAGNVNYAKKPPVAQEEFSARATVQKFERKSFEFANGIAAPIASSTAARERNCRSEGTSGSVGNGASGIGSVAALSTSRQSLTSTREKISPQFSIRDMTAMFESRSQNS</sequence>
<evidence type="ECO:0000259" key="6">
    <source>
        <dbReference type="PROSITE" id="PS50238"/>
    </source>
</evidence>
<dbReference type="OrthoDB" id="5873004at2759"/>
<dbReference type="EMBL" id="GBXI01013972">
    <property type="protein sequence ID" value="JAD00320.1"/>
    <property type="molecule type" value="Transcribed_RNA"/>
</dbReference>
<feature type="compositionally biased region" description="Polar residues" evidence="4">
    <location>
        <begin position="8"/>
        <end position="17"/>
    </location>
</feature>
<feature type="compositionally biased region" description="Low complexity" evidence="4">
    <location>
        <begin position="68"/>
        <end position="77"/>
    </location>
</feature>
<dbReference type="EMBL" id="GBXI01003912">
    <property type="protein sequence ID" value="JAD10380.1"/>
    <property type="molecule type" value="Transcribed_RNA"/>
</dbReference>
<feature type="compositionally biased region" description="Low complexity" evidence="4">
    <location>
        <begin position="2128"/>
        <end position="2159"/>
    </location>
</feature>
<name>A0A0A1XHJ0_ZEUCU</name>
<accession>A0A0A1XHJ0</accession>
<feature type="compositionally biased region" description="Basic and acidic residues" evidence="4">
    <location>
        <begin position="2052"/>
        <end position="2068"/>
    </location>
</feature>
<dbReference type="SUPFAM" id="SSF48350">
    <property type="entry name" value="GTPase activation domain, GAP"/>
    <property type="match status" value="1"/>
</dbReference>
<evidence type="ECO:0000313" key="7">
    <source>
        <dbReference type="EMBL" id="JAD00320.1"/>
    </source>
</evidence>
<feature type="compositionally biased region" description="Polar residues" evidence="4">
    <location>
        <begin position="2036"/>
        <end position="2049"/>
    </location>
</feature>
<feature type="compositionally biased region" description="Polar residues" evidence="4">
    <location>
        <begin position="101"/>
        <end position="115"/>
    </location>
</feature>
<dbReference type="Gene3D" id="1.10.555.10">
    <property type="entry name" value="Rho GTPase activation protein"/>
    <property type="match status" value="1"/>
</dbReference>
<organism evidence="8">
    <name type="scientific">Zeugodacus cucurbitae</name>
    <name type="common">Melon fruit fly</name>
    <name type="synonym">Bactrocera cucurbitae</name>
    <dbReference type="NCBI Taxonomy" id="28588"/>
    <lineage>
        <taxon>Eukaryota</taxon>
        <taxon>Metazoa</taxon>
        <taxon>Ecdysozoa</taxon>
        <taxon>Arthropoda</taxon>
        <taxon>Hexapoda</taxon>
        <taxon>Insecta</taxon>
        <taxon>Pterygota</taxon>
        <taxon>Neoptera</taxon>
        <taxon>Endopterygota</taxon>
        <taxon>Diptera</taxon>
        <taxon>Brachycera</taxon>
        <taxon>Muscomorpha</taxon>
        <taxon>Tephritoidea</taxon>
        <taxon>Tephritidae</taxon>
        <taxon>Zeugodacus</taxon>
        <taxon>Zeugodacus</taxon>
    </lineage>
</organism>
<evidence type="ECO:0000256" key="4">
    <source>
        <dbReference type="SAM" id="MobiDB-lite"/>
    </source>
</evidence>
<evidence type="ECO:0000256" key="3">
    <source>
        <dbReference type="PROSITE-ProRule" id="PRU00192"/>
    </source>
</evidence>
<evidence type="ECO:0000313" key="8">
    <source>
        <dbReference type="EMBL" id="JAD10380.1"/>
    </source>
</evidence>
<dbReference type="InterPro" id="IPR036028">
    <property type="entry name" value="SH3-like_dom_sf"/>
</dbReference>
<gene>
    <name evidence="8" type="primary">CdGAPr_1</name>
    <name evidence="7" type="synonym">CdGAPr_0</name>
    <name evidence="7" type="ORF">g.48774</name>
    <name evidence="8" type="ORF">g.48778</name>
</gene>
<feature type="compositionally biased region" description="Polar residues" evidence="4">
    <location>
        <begin position="1039"/>
        <end position="1050"/>
    </location>
</feature>
<evidence type="ECO:0000259" key="5">
    <source>
        <dbReference type="PROSITE" id="PS50002"/>
    </source>
</evidence>
<dbReference type="FunFam" id="1.10.555.10:FF:000002">
    <property type="entry name" value="rho GTPase-activating protein 32 isoform X1"/>
    <property type="match status" value="1"/>
</dbReference>
<reference evidence="8" key="1">
    <citation type="submission" date="2014-11" db="EMBL/GenBank/DDBJ databases">
        <authorList>
            <person name="Geib S."/>
        </authorList>
    </citation>
    <scope>NUCLEOTIDE SEQUENCE</scope>
</reference>
<dbReference type="InterPro" id="IPR008936">
    <property type="entry name" value="Rho_GTPase_activation_prot"/>
</dbReference>
<dbReference type="PANTHER" id="PTHR15729">
    <property type="entry name" value="CDC42 GTPASE-ACTIVATING PROTEIN"/>
    <property type="match status" value="1"/>
</dbReference>
<feature type="compositionally biased region" description="Low complexity" evidence="4">
    <location>
        <begin position="18"/>
        <end position="33"/>
    </location>
</feature>
<evidence type="ECO:0000256" key="2">
    <source>
        <dbReference type="ARBA" id="ARBA00022468"/>
    </source>
</evidence>
<feature type="domain" description="Rho-GAP" evidence="6">
    <location>
        <begin position="526"/>
        <end position="719"/>
    </location>
</feature>
<feature type="compositionally biased region" description="Basic and acidic residues" evidence="4">
    <location>
        <begin position="1327"/>
        <end position="1337"/>
    </location>
</feature>
<dbReference type="SUPFAM" id="SSF50044">
    <property type="entry name" value="SH3-domain"/>
    <property type="match status" value="1"/>
</dbReference>
<dbReference type="SMART" id="SM00324">
    <property type="entry name" value="RhoGAP"/>
    <property type="match status" value="1"/>
</dbReference>
<keyword evidence="2" id="KW-0343">GTPase activation</keyword>
<dbReference type="InterPro" id="IPR051576">
    <property type="entry name" value="PX-Rho_GAP"/>
</dbReference>
<dbReference type="InterPro" id="IPR000198">
    <property type="entry name" value="RhoGAP_dom"/>
</dbReference>
<dbReference type="PROSITE" id="PS50238">
    <property type="entry name" value="RHOGAP"/>
    <property type="match status" value="1"/>
</dbReference>
<protein>
    <submittedName>
        <fullName evidence="8">GTPase-activating protein CdGAPr</fullName>
    </submittedName>
</protein>
<dbReference type="GO" id="GO:0007264">
    <property type="term" value="P:small GTPase-mediated signal transduction"/>
    <property type="evidence" value="ECO:0007669"/>
    <property type="project" value="TreeGrafter"/>
</dbReference>
<dbReference type="InterPro" id="IPR001452">
    <property type="entry name" value="SH3_domain"/>
</dbReference>
<dbReference type="CDD" id="cd11835">
    <property type="entry name" value="SH3_ARHGAP32_33"/>
    <property type="match status" value="1"/>
</dbReference>
<keyword evidence="1 3" id="KW-0728">SH3 domain</keyword>
<dbReference type="CDD" id="cd04384">
    <property type="entry name" value="RhoGAP_CdGAP"/>
    <property type="match status" value="1"/>
</dbReference>
<dbReference type="PROSITE" id="PS50002">
    <property type="entry name" value="SH3"/>
    <property type="match status" value="1"/>
</dbReference>
<feature type="region of interest" description="Disordered" evidence="4">
    <location>
        <begin position="1833"/>
        <end position="1858"/>
    </location>
</feature>
<dbReference type="GO" id="GO:0005096">
    <property type="term" value="F:GTPase activator activity"/>
    <property type="evidence" value="ECO:0007669"/>
    <property type="project" value="UniProtKB-KW"/>
</dbReference>
<feature type="region of interest" description="Disordered" evidence="4">
    <location>
        <begin position="1536"/>
        <end position="1558"/>
    </location>
</feature>
<feature type="region of interest" description="Disordered" evidence="4">
    <location>
        <begin position="1"/>
        <end position="129"/>
    </location>
</feature>
<feature type="region of interest" description="Disordered" evidence="4">
    <location>
        <begin position="2112"/>
        <end position="2159"/>
    </location>
</feature>
<feature type="region of interest" description="Disordered" evidence="4">
    <location>
        <begin position="1327"/>
        <end position="1350"/>
    </location>
</feature>